<dbReference type="EMBL" id="JANAVB010016173">
    <property type="protein sequence ID" value="KAJ6832545.1"/>
    <property type="molecule type" value="Genomic_DNA"/>
</dbReference>
<feature type="compositionally biased region" description="Basic and acidic residues" evidence="1">
    <location>
        <begin position="107"/>
        <end position="124"/>
    </location>
</feature>
<reference evidence="2" key="1">
    <citation type="journal article" date="2023" name="GigaByte">
        <title>Genome assembly of the bearded iris, Iris pallida Lam.</title>
        <authorList>
            <person name="Bruccoleri R.E."/>
            <person name="Oakeley E.J."/>
            <person name="Faust A.M.E."/>
            <person name="Altorfer M."/>
            <person name="Dessus-Babus S."/>
            <person name="Burckhardt D."/>
            <person name="Oertli M."/>
            <person name="Naumann U."/>
            <person name="Petersen F."/>
            <person name="Wong J."/>
        </authorList>
    </citation>
    <scope>NUCLEOTIDE SEQUENCE</scope>
    <source>
        <strain evidence="2">GSM-AAB239-AS_SAM_17_03QT</strain>
    </source>
</reference>
<dbReference type="AlphaFoldDB" id="A0AAX6GW65"/>
<feature type="compositionally biased region" description="Basic and acidic residues" evidence="1">
    <location>
        <begin position="55"/>
        <end position="65"/>
    </location>
</feature>
<keyword evidence="3" id="KW-1185">Reference proteome</keyword>
<proteinExistence type="predicted"/>
<feature type="compositionally biased region" description="Polar residues" evidence="1">
    <location>
        <begin position="132"/>
        <end position="148"/>
    </location>
</feature>
<sequence length="148" mass="15452">MGRSADGAGKESWPLNGARGWANAGGTIEDTVQAGKSAAAPIKWRAWLRMPKARAGEGTEVRMPEDGALARAPPGRGSQEAAPTEERGVATKRSAWEDSGTALNVDPARKENGAGKYRASKEGEGALLKWGPNSTLPSNRQGISANQS</sequence>
<evidence type="ECO:0000313" key="3">
    <source>
        <dbReference type="Proteomes" id="UP001140949"/>
    </source>
</evidence>
<feature type="region of interest" description="Disordered" evidence="1">
    <location>
        <begin position="55"/>
        <end position="148"/>
    </location>
</feature>
<evidence type="ECO:0000313" key="2">
    <source>
        <dbReference type="EMBL" id="KAJ6832545.1"/>
    </source>
</evidence>
<name>A0AAX6GW65_IRIPA</name>
<reference evidence="2" key="2">
    <citation type="submission" date="2023-04" db="EMBL/GenBank/DDBJ databases">
        <authorList>
            <person name="Bruccoleri R.E."/>
            <person name="Oakeley E.J."/>
            <person name="Faust A.-M."/>
            <person name="Dessus-Babus S."/>
            <person name="Altorfer M."/>
            <person name="Burckhardt D."/>
            <person name="Oertli M."/>
            <person name="Naumann U."/>
            <person name="Petersen F."/>
            <person name="Wong J."/>
        </authorList>
    </citation>
    <scope>NUCLEOTIDE SEQUENCE</scope>
    <source>
        <strain evidence="2">GSM-AAB239-AS_SAM_17_03QT</strain>
        <tissue evidence="2">Leaf</tissue>
    </source>
</reference>
<comment type="caution">
    <text evidence="2">The sequence shown here is derived from an EMBL/GenBank/DDBJ whole genome shotgun (WGS) entry which is preliminary data.</text>
</comment>
<evidence type="ECO:0000256" key="1">
    <source>
        <dbReference type="SAM" id="MobiDB-lite"/>
    </source>
</evidence>
<protein>
    <submittedName>
        <fullName evidence="2">Hornerin-like</fullName>
    </submittedName>
</protein>
<organism evidence="2 3">
    <name type="scientific">Iris pallida</name>
    <name type="common">Sweet iris</name>
    <dbReference type="NCBI Taxonomy" id="29817"/>
    <lineage>
        <taxon>Eukaryota</taxon>
        <taxon>Viridiplantae</taxon>
        <taxon>Streptophyta</taxon>
        <taxon>Embryophyta</taxon>
        <taxon>Tracheophyta</taxon>
        <taxon>Spermatophyta</taxon>
        <taxon>Magnoliopsida</taxon>
        <taxon>Liliopsida</taxon>
        <taxon>Asparagales</taxon>
        <taxon>Iridaceae</taxon>
        <taxon>Iridoideae</taxon>
        <taxon>Irideae</taxon>
        <taxon>Iris</taxon>
    </lineage>
</organism>
<accession>A0AAX6GW65</accession>
<dbReference type="Proteomes" id="UP001140949">
    <property type="component" value="Unassembled WGS sequence"/>
</dbReference>
<gene>
    <name evidence="2" type="ORF">M6B38_346135</name>
</gene>
<feature type="region of interest" description="Disordered" evidence="1">
    <location>
        <begin position="1"/>
        <end position="21"/>
    </location>
</feature>